<reference evidence="1 2" key="1">
    <citation type="submission" date="2016-10" db="EMBL/GenBank/DDBJ databases">
        <authorList>
            <person name="de Groot N.N."/>
        </authorList>
    </citation>
    <scope>NUCLEOTIDE SEQUENCE [LARGE SCALE GENOMIC DNA]</scope>
    <source>
        <strain evidence="1 2">CCM7597</strain>
    </source>
</reference>
<gene>
    <name evidence="1" type="ORF">SAMN05421743_101231</name>
</gene>
<accession>A0A1H3VXZ7</accession>
<dbReference type="Proteomes" id="UP000198584">
    <property type="component" value="Unassembled WGS sequence"/>
</dbReference>
<dbReference type="EMBL" id="FNQR01000001">
    <property type="protein sequence ID" value="SDZ79561.1"/>
    <property type="molecule type" value="Genomic_DNA"/>
</dbReference>
<dbReference type="AlphaFoldDB" id="A0A1H3VXZ7"/>
<sequence>MDCKRKVTINEIKKCAIELVEISVKVKSKVNTSEYKEKRDKILHLIDSGMENEAFTIAEQIEAISIKSFFEYSSDSFLDSELKKHHEDGESETPKALKEYITKKGQLFKMDGSDVVFRLERGRRIDGFFAATIDQSSFDVSHAVGSFRWFHEDTIVVRVKPN</sequence>
<dbReference type="RefSeq" id="WP_093041342.1">
    <property type="nucleotide sequence ID" value="NZ_FNQR01000001.1"/>
</dbReference>
<keyword evidence="2" id="KW-1185">Reference proteome</keyword>
<name>A0A1H3VXZ7_9BACI</name>
<organism evidence="1 2">
    <name type="scientific">Thalassobacillus cyri</name>
    <dbReference type="NCBI Taxonomy" id="571932"/>
    <lineage>
        <taxon>Bacteria</taxon>
        <taxon>Bacillati</taxon>
        <taxon>Bacillota</taxon>
        <taxon>Bacilli</taxon>
        <taxon>Bacillales</taxon>
        <taxon>Bacillaceae</taxon>
        <taxon>Thalassobacillus</taxon>
    </lineage>
</organism>
<proteinExistence type="predicted"/>
<evidence type="ECO:0000313" key="2">
    <source>
        <dbReference type="Proteomes" id="UP000198584"/>
    </source>
</evidence>
<evidence type="ECO:0000313" key="1">
    <source>
        <dbReference type="EMBL" id="SDZ79561.1"/>
    </source>
</evidence>
<dbReference type="STRING" id="571932.SAMN05421743_101231"/>
<protein>
    <submittedName>
        <fullName evidence="1">Uncharacterized protein</fullName>
    </submittedName>
</protein>